<dbReference type="Gene3D" id="1.10.10.10">
    <property type="entry name" value="Winged helix-like DNA-binding domain superfamily/Winged helix DNA-binding domain"/>
    <property type="match status" value="1"/>
</dbReference>
<dbReference type="SUPFAM" id="SSF46785">
    <property type="entry name" value="Winged helix' DNA-binding domain"/>
    <property type="match status" value="1"/>
</dbReference>
<evidence type="ECO:0000259" key="5">
    <source>
        <dbReference type="PROSITE" id="PS50931"/>
    </source>
</evidence>
<dbReference type="GO" id="GO:0003700">
    <property type="term" value="F:DNA-binding transcription factor activity"/>
    <property type="evidence" value="ECO:0007669"/>
    <property type="project" value="InterPro"/>
</dbReference>
<dbReference type="InterPro" id="IPR005119">
    <property type="entry name" value="LysR_subst-bd"/>
</dbReference>
<reference evidence="6 7" key="1">
    <citation type="submission" date="2020-06" db="EMBL/GenBank/DDBJ databases">
        <title>Pseudomonas eucalypticola sp. nov., an endophyte of Eucalyptus dunnii leaves with biocontrol ability of eucalyptus leaf blight.</title>
        <authorList>
            <person name="Liu Y."/>
            <person name="Song Z."/>
            <person name="Zeng H."/>
            <person name="Lu M."/>
            <person name="Wang X."/>
            <person name="Lian X."/>
            <person name="Zhang Q."/>
        </authorList>
    </citation>
    <scope>NUCLEOTIDE SEQUENCE [LARGE SCALE GENOMIC DNA]</scope>
    <source>
        <strain evidence="6 7">NP-1</strain>
    </source>
</reference>
<dbReference type="InterPro" id="IPR036390">
    <property type="entry name" value="WH_DNA-bd_sf"/>
</dbReference>
<dbReference type="PROSITE" id="PS50931">
    <property type="entry name" value="HTH_LYSR"/>
    <property type="match status" value="1"/>
</dbReference>
<evidence type="ECO:0000313" key="6">
    <source>
        <dbReference type="EMBL" id="QKZ05725.1"/>
    </source>
</evidence>
<dbReference type="PANTHER" id="PTHR30118:SF15">
    <property type="entry name" value="TRANSCRIPTIONAL REGULATORY PROTEIN"/>
    <property type="match status" value="1"/>
</dbReference>
<dbReference type="GO" id="GO:0003677">
    <property type="term" value="F:DNA binding"/>
    <property type="evidence" value="ECO:0007669"/>
    <property type="project" value="UniProtKB-KW"/>
</dbReference>
<dbReference type="Pfam" id="PF00126">
    <property type="entry name" value="HTH_1"/>
    <property type="match status" value="1"/>
</dbReference>
<accession>A0A7D5H1T8</accession>
<dbReference type="RefSeq" id="WP_158159183.1">
    <property type="nucleotide sequence ID" value="NZ_CP056030.1"/>
</dbReference>
<dbReference type="InterPro" id="IPR036388">
    <property type="entry name" value="WH-like_DNA-bd_sf"/>
</dbReference>
<dbReference type="AlphaFoldDB" id="A0A7D5H1T8"/>
<protein>
    <submittedName>
        <fullName evidence="6">LysR family transcriptional regulator</fullName>
    </submittedName>
</protein>
<sequence>MQLPDMNLLIALDALLDEGSVVGAARRMNLSPAAMSRTLTRIRQAVDDPILVRAGRGLVPTPRALALRGRVRSLVEQAAVVFSSREEVDLSTLRRCFNLRANDVFIAAFGGQLMEIMREHAPNTVLRFVPEGEGEDDALREGRIDLYISAMRPFGPEIKVQNLFTTSFVGLARVDHPLFDDEITPERFAAYDQVSVSRRGRATGPIDTALAAMGLERRVTLITPSFHSAMFSLPGSDLILPLPEHVQWSVARLGLPLRSFHLPMSLASVVIIQAWHPRFDNDPAHRWLRRTLKQACELQLPGHQPD</sequence>
<evidence type="ECO:0000256" key="4">
    <source>
        <dbReference type="ARBA" id="ARBA00023163"/>
    </source>
</evidence>
<feature type="domain" description="HTH lysR-type" evidence="5">
    <location>
        <begin position="4"/>
        <end position="61"/>
    </location>
</feature>
<dbReference type="SUPFAM" id="SSF53850">
    <property type="entry name" value="Periplasmic binding protein-like II"/>
    <property type="match status" value="1"/>
</dbReference>
<evidence type="ECO:0000256" key="1">
    <source>
        <dbReference type="ARBA" id="ARBA00009437"/>
    </source>
</evidence>
<gene>
    <name evidence="6" type="ORF">HWQ56_18755</name>
</gene>
<dbReference type="InterPro" id="IPR000847">
    <property type="entry name" value="LysR_HTH_N"/>
</dbReference>
<evidence type="ECO:0000313" key="7">
    <source>
        <dbReference type="Proteomes" id="UP000509568"/>
    </source>
</evidence>
<dbReference type="Proteomes" id="UP000509568">
    <property type="component" value="Chromosome"/>
</dbReference>
<dbReference type="CDD" id="cd08460">
    <property type="entry name" value="PBP2_DntR_like_1"/>
    <property type="match status" value="1"/>
</dbReference>
<evidence type="ECO:0000256" key="2">
    <source>
        <dbReference type="ARBA" id="ARBA00023015"/>
    </source>
</evidence>
<dbReference type="EMBL" id="CP056030">
    <property type="protein sequence ID" value="QKZ05725.1"/>
    <property type="molecule type" value="Genomic_DNA"/>
</dbReference>
<dbReference type="Pfam" id="PF03466">
    <property type="entry name" value="LysR_substrate"/>
    <property type="match status" value="1"/>
</dbReference>
<dbReference type="KEGG" id="pez:HWQ56_18755"/>
<comment type="similarity">
    <text evidence="1">Belongs to the LysR transcriptional regulatory family.</text>
</comment>
<dbReference type="InterPro" id="IPR050389">
    <property type="entry name" value="LysR-type_TF"/>
</dbReference>
<dbReference type="PANTHER" id="PTHR30118">
    <property type="entry name" value="HTH-TYPE TRANSCRIPTIONAL REGULATOR LEUO-RELATED"/>
    <property type="match status" value="1"/>
</dbReference>
<name>A0A7D5H1T8_9PSED</name>
<keyword evidence="2" id="KW-0805">Transcription regulation</keyword>
<organism evidence="6 7">
    <name type="scientific">Pseudomonas eucalypticola</name>
    <dbReference type="NCBI Taxonomy" id="2599595"/>
    <lineage>
        <taxon>Bacteria</taxon>
        <taxon>Pseudomonadati</taxon>
        <taxon>Pseudomonadota</taxon>
        <taxon>Gammaproteobacteria</taxon>
        <taxon>Pseudomonadales</taxon>
        <taxon>Pseudomonadaceae</taxon>
        <taxon>Pseudomonas</taxon>
    </lineage>
</organism>
<keyword evidence="3" id="KW-0238">DNA-binding</keyword>
<proteinExistence type="inferred from homology"/>
<dbReference type="Gene3D" id="3.40.190.10">
    <property type="entry name" value="Periplasmic binding protein-like II"/>
    <property type="match status" value="2"/>
</dbReference>
<keyword evidence="4" id="KW-0804">Transcription</keyword>
<keyword evidence="7" id="KW-1185">Reference proteome</keyword>
<evidence type="ECO:0000256" key="3">
    <source>
        <dbReference type="ARBA" id="ARBA00023125"/>
    </source>
</evidence>